<protein>
    <submittedName>
        <fullName evidence="2">Potassium transporter TrkA</fullName>
    </submittedName>
</protein>
<dbReference type="RefSeq" id="WP_043962152.1">
    <property type="nucleotide sequence ID" value="NZ_JBEZEN010000011.1"/>
</dbReference>
<gene>
    <name evidence="2" type="ORF">TK50_08040</name>
</gene>
<keyword evidence="3" id="KW-1185">Reference proteome</keyword>
<proteinExistence type="predicted"/>
<dbReference type="InterPro" id="IPR016040">
    <property type="entry name" value="NAD(P)-bd_dom"/>
</dbReference>
<dbReference type="SUPFAM" id="SSF51735">
    <property type="entry name" value="NAD(P)-binding Rossmann-fold domains"/>
    <property type="match status" value="1"/>
</dbReference>
<sequence length="214" mass="22828">MSNVVVFGAGGTAGSRITAEAVARGHRVTAAVRRPEATSYLPAGVDLVTGDVTSAHSVRELAPAADVMVVAVGGDEGRALWRDAAENLVTVLREVPNPPRIIHVGGGATLLTPGGTPYLEEPDFPEEYRDSALGQADALAWYRSAADGVTWTYVSPPPLEFHPGERTGHYRTGLDEPVTDERGRAALSYEDLAVAVVDEIENPRFENMRFTAGY</sequence>
<dbReference type="PANTHER" id="PTHR43355">
    <property type="entry name" value="FLAVIN REDUCTASE (NADPH)"/>
    <property type="match status" value="1"/>
</dbReference>
<organism evidence="2 3">
    <name type="scientific">Micromonospora haikouensis</name>
    <dbReference type="NCBI Taxonomy" id="686309"/>
    <lineage>
        <taxon>Bacteria</taxon>
        <taxon>Bacillati</taxon>
        <taxon>Actinomycetota</taxon>
        <taxon>Actinomycetes</taxon>
        <taxon>Micromonosporales</taxon>
        <taxon>Micromonosporaceae</taxon>
        <taxon>Micromonospora</taxon>
    </lineage>
</organism>
<dbReference type="PATRIC" id="fig|47853.6.peg.1712"/>
<name>A0A0D0VXA6_9ACTN</name>
<evidence type="ECO:0000313" key="2">
    <source>
        <dbReference type="EMBL" id="KIR65373.1"/>
    </source>
</evidence>
<dbReference type="InterPro" id="IPR036291">
    <property type="entry name" value="NAD(P)-bd_dom_sf"/>
</dbReference>
<reference evidence="2 3" key="1">
    <citation type="submission" date="2015-01" db="EMBL/GenBank/DDBJ databases">
        <title>Sequencing and annotation of Micromonospora carbonacea strain JXNU-1 genome.</title>
        <authorList>
            <person name="Long Z."/>
            <person name="Huang Y."/>
            <person name="Jiang Y."/>
        </authorList>
    </citation>
    <scope>NUCLEOTIDE SEQUENCE [LARGE SCALE GENOMIC DNA]</scope>
    <source>
        <strain evidence="2 3">JXNU-1</strain>
    </source>
</reference>
<dbReference type="OrthoDB" id="3191258at2"/>
<dbReference type="Gene3D" id="3.40.50.720">
    <property type="entry name" value="NAD(P)-binding Rossmann-like Domain"/>
    <property type="match status" value="1"/>
</dbReference>
<evidence type="ECO:0000313" key="3">
    <source>
        <dbReference type="Proteomes" id="UP000032254"/>
    </source>
</evidence>
<dbReference type="GeneID" id="301304087"/>
<dbReference type="PANTHER" id="PTHR43355:SF2">
    <property type="entry name" value="FLAVIN REDUCTASE (NADPH)"/>
    <property type="match status" value="1"/>
</dbReference>
<dbReference type="GO" id="GO:0016646">
    <property type="term" value="F:oxidoreductase activity, acting on the CH-NH group of donors, NAD or NADP as acceptor"/>
    <property type="evidence" value="ECO:0007669"/>
    <property type="project" value="TreeGrafter"/>
</dbReference>
<feature type="domain" description="NAD(P)-binding" evidence="1">
    <location>
        <begin position="8"/>
        <end position="203"/>
    </location>
</feature>
<dbReference type="EMBL" id="JXSX01000001">
    <property type="protein sequence ID" value="KIR65373.1"/>
    <property type="molecule type" value="Genomic_DNA"/>
</dbReference>
<comment type="caution">
    <text evidence="2">The sequence shown here is derived from an EMBL/GenBank/DDBJ whole genome shotgun (WGS) entry which is preliminary data.</text>
</comment>
<dbReference type="AlphaFoldDB" id="A0A0D0VXA6"/>
<accession>A0A0D0VXA6</accession>
<dbReference type="Pfam" id="PF13460">
    <property type="entry name" value="NAD_binding_10"/>
    <property type="match status" value="1"/>
</dbReference>
<evidence type="ECO:0000259" key="1">
    <source>
        <dbReference type="Pfam" id="PF13460"/>
    </source>
</evidence>
<dbReference type="Proteomes" id="UP000032254">
    <property type="component" value="Unassembled WGS sequence"/>
</dbReference>
<dbReference type="InterPro" id="IPR051606">
    <property type="entry name" value="Polyketide_Oxido-like"/>
</dbReference>